<dbReference type="RefSeq" id="WP_088861843.1">
    <property type="nucleotide sequence ID" value="NZ_CP022115.1"/>
</dbReference>
<keyword evidence="2" id="KW-0732">Signal</keyword>
<evidence type="ECO:0000256" key="2">
    <source>
        <dbReference type="SAM" id="SignalP"/>
    </source>
</evidence>
<feature type="chain" id="PRO_5013077664" description="SPOR domain-containing protein" evidence="2">
    <location>
        <begin position="17"/>
        <end position="291"/>
    </location>
</feature>
<organism evidence="4 5">
    <name type="scientific">Laribacter hongkongensis</name>
    <dbReference type="NCBI Taxonomy" id="168471"/>
    <lineage>
        <taxon>Bacteria</taxon>
        <taxon>Pseudomonadati</taxon>
        <taxon>Pseudomonadota</taxon>
        <taxon>Betaproteobacteria</taxon>
        <taxon>Neisseriales</taxon>
        <taxon>Aquaspirillaceae</taxon>
        <taxon>Laribacter</taxon>
    </lineage>
</organism>
<accession>A0A248LPI6</accession>
<evidence type="ECO:0000256" key="1">
    <source>
        <dbReference type="SAM" id="MobiDB-lite"/>
    </source>
</evidence>
<name>A0A248LPI6_9NEIS</name>
<dbReference type="PROSITE" id="PS51724">
    <property type="entry name" value="SPOR"/>
    <property type="match status" value="1"/>
</dbReference>
<dbReference type="GO" id="GO:0042834">
    <property type="term" value="F:peptidoglycan binding"/>
    <property type="evidence" value="ECO:0007669"/>
    <property type="project" value="InterPro"/>
</dbReference>
<feature type="signal peptide" evidence="2">
    <location>
        <begin position="1"/>
        <end position="16"/>
    </location>
</feature>
<evidence type="ECO:0000259" key="3">
    <source>
        <dbReference type="PROSITE" id="PS51724"/>
    </source>
</evidence>
<dbReference type="OrthoDB" id="5298866at2"/>
<evidence type="ECO:0000313" key="4">
    <source>
        <dbReference type="EMBL" id="ASJ26324.1"/>
    </source>
</evidence>
<dbReference type="Gene3D" id="3.30.70.1070">
    <property type="entry name" value="Sporulation related repeat"/>
    <property type="match status" value="1"/>
</dbReference>
<evidence type="ECO:0000313" key="5">
    <source>
        <dbReference type="Proteomes" id="UP000197424"/>
    </source>
</evidence>
<dbReference type="InterPro" id="IPR007730">
    <property type="entry name" value="SPOR-like_dom"/>
</dbReference>
<dbReference type="Proteomes" id="UP000197424">
    <property type="component" value="Chromosome"/>
</dbReference>
<dbReference type="AlphaFoldDB" id="A0A248LPI6"/>
<feature type="domain" description="SPOR" evidence="3">
    <location>
        <begin position="172"/>
        <end position="248"/>
    </location>
</feature>
<feature type="region of interest" description="Disordered" evidence="1">
    <location>
        <begin position="47"/>
        <end position="118"/>
    </location>
</feature>
<reference evidence="5" key="1">
    <citation type="submission" date="2017-06" db="EMBL/GenBank/DDBJ databases">
        <title>Whole genome sequence of Laribacter hongkongensis LHGZ1.</title>
        <authorList>
            <person name="Chen D."/>
            <person name="Wu H."/>
            <person name="Chen J."/>
        </authorList>
    </citation>
    <scope>NUCLEOTIDE SEQUENCE [LARGE SCALE GENOMIC DNA]</scope>
    <source>
        <strain evidence="5">LHGZ1</strain>
    </source>
</reference>
<dbReference type="InterPro" id="IPR036680">
    <property type="entry name" value="SPOR-like_sf"/>
</dbReference>
<dbReference type="Pfam" id="PF05036">
    <property type="entry name" value="SPOR"/>
    <property type="match status" value="1"/>
</dbReference>
<protein>
    <recommendedName>
        <fullName evidence="3">SPOR domain-containing protein</fullName>
    </recommendedName>
</protein>
<sequence>MLKWIFAALLLANAGAAVVISLQTPHKVDLATYELNAQRVRLVGPDEVLQPETASPASTGTDTPAADAAAAAPTAPETPAEATAGKTAAAATAPTPLPPTTQSAALATTPAKPVPASYPAEPVAAHAAETKAESRQVCLRLQHLDDASAQTLKTHFDKRKFRYRDLAEPVEARPGSKYWVYLPTSEGREAANQKSADLKARGFDNYVVSNDGAFRNALSLGLFSQESGARTLASKLAAAGIKGVQVQQRGAPAPRHTLRLARLSAQEADTVRQMARQAGSGIEVDEVSCHK</sequence>
<gene>
    <name evidence="4" type="ORF">LHGZ1_3493</name>
</gene>
<dbReference type="EMBL" id="CP022115">
    <property type="protein sequence ID" value="ASJ26324.1"/>
    <property type="molecule type" value="Genomic_DNA"/>
</dbReference>
<feature type="compositionally biased region" description="Low complexity" evidence="1">
    <location>
        <begin position="53"/>
        <end position="111"/>
    </location>
</feature>
<dbReference type="SUPFAM" id="SSF110997">
    <property type="entry name" value="Sporulation related repeat"/>
    <property type="match status" value="1"/>
</dbReference>
<proteinExistence type="predicted"/>